<evidence type="ECO:0000256" key="2">
    <source>
        <dbReference type="ARBA" id="ARBA00022946"/>
    </source>
</evidence>
<dbReference type="Proteomes" id="UP001152592">
    <property type="component" value="Unassembled WGS sequence"/>
</dbReference>
<evidence type="ECO:0000256" key="1">
    <source>
        <dbReference type="ARBA" id="ARBA00004173"/>
    </source>
</evidence>
<comment type="subcellular location">
    <subcellularLocation>
        <location evidence="1">Mitochondrion</location>
    </subcellularLocation>
</comment>
<dbReference type="EMBL" id="CAJVPD010000111">
    <property type="protein sequence ID" value="CAG8330948.1"/>
    <property type="molecule type" value="Genomic_DNA"/>
</dbReference>
<reference evidence="4" key="1">
    <citation type="submission" date="2021-07" db="EMBL/GenBank/DDBJ databases">
        <authorList>
            <person name="Branca A.L. A."/>
        </authorList>
    </citation>
    <scope>NUCLEOTIDE SEQUENCE</scope>
</reference>
<evidence type="ECO:0000313" key="5">
    <source>
        <dbReference type="Proteomes" id="UP001152592"/>
    </source>
</evidence>
<comment type="caution">
    <text evidence="4">The sequence shown here is derived from an EMBL/GenBank/DDBJ whole genome shotgun (WGS) entry which is preliminary data.</text>
</comment>
<keyword evidence="2" id="KW-0809">Transit peptide</keyword>
<accession>A0A9W4IR65</accession>
<dbReference type="PANTHER" id="PTHR28554">
    <property type="entry name" value="39S RIBOSOMAL PROTEIN L45, MITOCHONDRIAL"/>
    <property type="match status" value="1"/>
</dbReference>
<evidence type="ECO:0008006" key="6">
    <source>
        <dbReference type="Google" id="ProtNLM"/>
    </source>
</evidence>
<dbReference type="AlphaFoldDB" id="A0A9W4IR65"/>
<dbReference type="Gene3D" id="3.10.450.240">
    <property type="match status" value="1"/>
</dbReference>
<protein>
    <recommendedName>
        <fullName evidence="6">Tim44-like domain-containing protein</fullName>
    </recommendedName>
</protein>
<dbReference type="GO" id="GO:0005739">
    <property type="term" value="C:mitochondrion"/>
    <property type="evidence" value="ECO:0007669"/>
    <property type="project" value="UniProtKB-SubCell"/>
</dbReference>
<sequence>MSDPAVGGVFFRGSADFVLRQEPLQLTYPPAICLAMASTLRLPVAVPRNISQSSLAAPSQCRSFSQTSQQWAGGRAVNFRPPSVAQPSFKTRTKDMKLTDLPNDIGLLPGTFVRPLWRDMPSIFQAPRDRLHMEWTWMKSFFSNYTSLLQYCKRENNLPLLLRDRRRYASKLQEVMYTAFAEGNIPEIKRIACDNLGRKLIRQIEGRAKGEKVTWKLVKYLRRPSTTFTGLRVVSDRATSIPEIPKSGIRQIVVRITSRQSTTTTQTQTNGSNTEVIPISSKEQDITEYIVVQNLRWNDKDHGWRVWGTTNPTTLHATQTDPYFMPGLSAMERMEMIKDSMNKK</sequence>
<dbReference type="OrthoDB" id="19619at2759"/>
<evidence type="ECO:0000313" key="4">
    <source>
        <dbReference type="EMBL" id="CAG8330948.1"/>
    </source>
</evidence>
<dbReference type="InterPro" id="IPR051975">
    <property type="entry name" value="mtLSU_mL45"/>
</dbReference>
<gene>
    <name evidence="4" type="ORF">PSALAMII_LOCUS2547</name>
</gene>
<evidence type="ECO:0000256" key="3">
    <source>
        <dbReference type="ARBA" id="ARBA00023128"/>
    </source>
</evidence>
<dbReference type="PANTHER" id="PTHR28554:SF1">
    <property type="entry name" value="LARGE RIBOSOMAL SUBUNIT PROTEIN ML45"/>
    <property type="match status" value="1"/>
</dbReference>
<keyword evidence="3" id="KW-0496">Mitochondrion</keyword>
<organism evidence="4 5">
    <name type="scientific">Penicillium salamii</name>
    <dbReference type="NCBI Taxonomy" id="1612424"/>
    <lineage>
        <taxon>Eukaryota</taxon>
        <taxon>Fungi</taxon>
        <taxon>Dikarya</taxon>
        <taxon>Ascomycota</taxon>
        <taxon>Pezizomycotina</taxon>
        <taxon>Eurotiomycetes</taxon>
        <taxon>Eurotiomycetidae</taxon>
        <taxon>Eurotiales</taxon>
        <taxon>Aspergillaceae</taxon>
        <taxon>Penicillium</taxon>
    </lineage>
</organism>
<name>A0A9W4IR65_9EURO</name>
<proteinExistence type="predicted"/>